<dbReference type="EMBL" id="CP077290">
    <property type="protein sequence ID" value="QXA51505.1"/>
    <property type="molecule type" value="Genomic_DNA"/>
</dbReference>
<comment type="subcellular location">
    <subcellularLocation>
        <location evidence="4">Secreted</location>
    </subcellularLocation>
    <subcellularLocation>
        <location evidence="4">Bacterial flagellum</location>
    </subcellularLocation>
</comment>
<reference evidence="8 9" key="1">
    <citation type="submission" date="2021-06" db="EMBL/GenBank/DDBJ databases">
        <title>FDA dAtabase for Regulatory Grade micrObial Sequences (FDA-ARGOS): Supporting development and validation of Infectious Disease Dx tests.</title>
        <authorList>
            <person name="Sproer C."/>
            <person name="Gronow S."/>
            <person name="Severitt S."/>
            <person name="Schroder I."/>
            <person name="Tallon L."/>
            <person name="Sadzewicz L."/>
            <person name="Zhao X."/>
            <person name="Boylan J."/>
            <person name="Ott S."/>
            <person name="Bowen H."/>
            <person name="Vavikolanu K."/>
            <person name="Mehta A."/>
            <person name="Aluvathingal J."/>
            <person name="Nadendla S."/>
            <person name="Lowell S."/>
            <person name="Myers T."/>
            <person name="Yan Y."/>
        </authorList>
    </citation>
    <scope>NUCLEOTIDE SEQUENCE [LARGE SCALE GENOMIC DNA]</scope>
    <source>
        <strain evidence="8 9">FDAARGOS 1428</strain>
    </source>
</reference>
<feature type="domain" description="Flagellin C-terminal" evidence="7">
    <location>
        <begin position="229"/>
        <end position="312"/>
    </location>
</feature>
<evidence type="ECO:0000256" key="3">
    <source>
        <dbReference type="ARBA" id="ARBA00023143"/>
    </source>
</evidence>
<dbReference type="RefSeq" id="WP_088209324.1">
    <property type="nucleotide sequence ID" value="NZ_CP077290.1"/>
</dbReference>
<keyword evidence="3 4" id="KW-0975">Bacterial flagellum</keyword>
<keyword evidence="2 4" id="KW-0964">Secreted</keyword>
<dbReference type="InterPro" id="IPR001029">
    <property type="entry name" value="Flagellin_N"/>
</dbReference>
<comment type="function">
    <text evidence="4">Flagellin is the subunit protein which polymerizes to form the filaments of bacterial flagella.</text>
</comment>
<dbReference type="PANTHER" id="PTHR42792:SF2">
    <property type="entry name" value="FLAGELLIN"/>
    <property type="match status" value="1"/>
</dbReference>
<dbReference type="InterPro" id="IPR001492">
    <property type="entry name" value="Flagellin"/>
</dbReference>
<evidence type="ECO:0000259" key="6">
    <source>
        <dbReference type="Pfam" id="PF00669"/>
    </source>
</evidence>
<organism evidence="8 9">
    <name type="scientific">Enterobacter cancerogenus</name>
    <dbReference type="NCBI Taxonomy" id="69218"/>
    <lineage>
        <taxon>Bacteria</taxon>
        <taxon>Pseudomonadati</taxon>
        <taxon>Pseudomonadota</taxon>
        <taxon>Gammaproteobacteria</taxon>
        <taxon>Enterobacterales</taxon>
        <taxon>Enterobacteriaceae</taxon>
        <taxon>Enterobacter</taxon>
        <taxon>Enterobacter cloacae complex</taxon>
    </lineage>
</organism>
<name>A0ABX8KQG7_9ENTR</name>
<feature type="domain" description="Flagellin N-terminal" evidence="6">
    <location>
        <begin position="5"/>
        <end position="139"/>
    </location>
</feature>
<dbReference type="PANTHER" id="PTHR42792">
    <property type="entry name" value="FLAGELLIN"/>
    <property type="match status" value="1"/>
</dbReference>
<evidence type="ECO:0000259" key="7">
    <source>
        <dbReference type="Pfam" id="PF00700"/>
    </source>
</evidence>
<dbReference type="Gene3D" id="1.20.1330.10">
    <property type="entry name" value="f41 fragment of flagellin, N-terminal domain"/>
    <property type="match status" value="1"/>
</dbReference>
<evidence type="ECO:0000313" key="8">
    <source>
        <dbReference type="EMBL" id="QXA51505.1"/>
    </source>
</evidence>
<keyword evidence="5" id="KW-0175">Coiled coil</keyword>
<evidence type="ECO:0000313" key="9">
    <source>
        <dbReference type="Proteomes" id="UP000683583"/>
    </source>
</evidence>
<keyword evidence="8" id="KW-0282">Flagellum</keyword>
<gene>
    <name evidence="8" type="ORF">I6L58_10930</name>
</gene>
<keyword evidence="8" id="KW-0969">Cilium</keyword>
<evidence type="ECO:0000256" key="1">
    <source>
        <dbReference type="ARBA" id="ARBA00005709"/>
    </source>
</evidence>
<dbReference type="InterPro" id="IPR046358">
    <property type="entry name" value="Flagellin_C"/>
</dbReference>
<accession>A0ABX8KQG7</accession>
<evidence type="ECO:0000256" key="5">
    <source>
        <dbReference type="SAM" id="Coils"/>
    </source>
</evidence>
<keyword evidence="8" id="KW-0966">Cell projection</keyword>
<dbReference type="PRINTS" id="PR00207">
    <property type="entry name" value="FLAGELLIN"/>
</dbReference>
<protein>
    <recommendedName>
        <fullName evidence="4">Flagellin</fullName>
    </recommendedName>
</protein>
<dbReference type="Proteomes" id="UP000683583">
    <property type="component" value="Chromosome"/>
</dbReference>
<proteinExistence type="inferred from homology"/>
<dbReference type="SUPFAM" id="SSF64518">
    <property type="entry name" value="Phase 1 flagellin"/>
    <property type="match status" value="1"/>
</dbReference>
<feature type="coiled-coil region" evidence="5">
    <location>
        <begin position="102"/>
        <end position="129"/>
    </location>
</feature>
<comment type="similarity">
    <text evidence="1 4">Belongs to the bacterial flagellin family.</text>
</comment>
<sequence length="313" mass="32799">MALSIFTNASSMASVNALNKSNSMLSTAMERLGTGKRINSAADDAAGLQIATRLQGQSNGMAVAQRNISDATALMQTAEGAFDEVSNIMYRMKDLATQAANDTNQEKDRDAINQELNELNSELNNIMKNTSYGGEKLFASGGKFTKEMNFQIGSTADEKMTVDLSKEFKVSASGASGAATSMIDADGNFTGISASGSKYLSTVSGASGASATTTIDLKDAEAAQAFMKDLESTLNSVGNVRAKLGANINRLGHTAANLANMKDNTDLAIGNIQNADFASEASSMTQNQMLVQTSMSMLKQSNSMSGMVMSLLG</sequence>
<keyword evidence="9" id="KW-1185">Reference proteome</keyword>
<dbReference type="Pfam" id="PF00700">
    <property type="entry name" value="Flagellin_C"/>
    <property type="match status" value="1"/>
</dbReference>
<dbReference type="Pfam" id="PF00669">
    <property type="entry name" value="Flagellin_N"/>
    <property type="match status" value="1"/>
</dbReference>
<evidence type="ECO:0000256" key="2">
    <source>
        <dbReference type="ARBA" id="ARBA00022525"/>
    </source>
</evidence>
<evidence type="ECO:0000256" key="4">
    <source>
        <dbReference type="RuleBase" id="RU362073"/>
    </source>
</evidence>